<dbReference type="GO" id="GO:0016491">
    <property type="term" value="F:oxidoreductase activity"/>
    <property type="evidence" value="ECO:0007669"/>
    <property type="project" value="InterPro"/>
</dbReference>
<dbReference type="FunCoup" id="A0A330L996">
    <property type="interactions" value="317"/>
</dbReference>
<gene>
    <name evidence="2" type="ORF">NITLEN_60092</name>
</gene>
<reference evidence="3" key="1">
    <citation type="submission" date="2018-04" db="EMBL/GenBank/DDBJ databases">
        <authorList>
            <person name="Lucker S."/>
            <person name="Sakoula D."/>
        </authorList>
    </citation>
    <scope>NUCLEOTIDE SEQUENCE [LARGE SCALE GENOMIC DNA]</scope>
</reference>
<name>A0A330L996_9BACT</name>
<dbReference type="AlphaFoldDB" id="A0A330L996"/>
<dbReference type="OrthoDB" id="9812295at2"/>
<dbReference type="Pfam" id="PF03358">
    <property type="entry name" value="FMN_red"/>
    <property type="match status" value="1"/>
</dbReference>
<dbReference type="InterPro" id="IPR005025">
    <property type="entry name" value="FMN_Rdtase-like_dom"/>
</dbReference>
<dbReference type="RefSeq" id="WP_121990472.1">
    <property type="nucleotide sequence ID" value="NZ_OUNR01000019.1"/>
</dbReference>
<dbReference type="InterPro" id="IPR050712">
    <property type="entry name" value="NAD(P)H-dep_reductase"/>
</dbReference>
<dbReference type="EMBL" id="OUNR01000019">
    <property type="protein sequence ID" value="SPP66289.1"/>
    <property type="molecule type" value="Genomic_DNA"/>
</dbReference>
<proteinExistence type="predicted"/>
<dbReference type="PANTHER" id="PTHR30543">
    <property type="entry name" value="CHROMATE REDUCTASE"/>
    <property type="match status" value="1"/>
</dbReference>
<dbReference type="InParanoid" id="A0A330L996"/>
<sequence>MPHEPDTIHIVIINGSVRPGNYTRMASALVLDELKKHRQVTTEVIDPATLNLPPPGTDPQSAATKDLQQKVGQATGVILTTPEYYGSFSSVMKLVIESLGYPSALSGKPVALLGIAGGMIGAVKSLEHLRSVVSHVEGIVLPLPISVANVQEVFDTEGRCLDPGAEQLIRGVGTNLLTYIEYNVCPRLTLERLRKEKEQVPPKIIAV</sequence>
<dbReference type="GO" id="GO:0005829">
    <property type="term" value="C:cytosol"/>
    <property type="evidence" value="ECO:0007669"/>
    <property type="project" value="TreeGrafter"/>
</dbReference>
<evidence type="ECO:0000259" key="1">
    <source>
        <dbReference type="Pfam" id="PF03358"/>
    </source>
</evidence>
<evidence type="ECO:0000313" key="3">
    <source>
        <dbReference type="Proteomes" id="UP000248168"/>
    </source>
</evidence>
<dbReference type="SUPFAM" id="SSF52218">
    <property type="entry name" value="Flavoproteins"/>
    <property type="match status" value="1"/>
</dbReference>
<dbReference type="GO" id="GO:0010181">
    <property type="term" value="F:FMN binding"/>
    <property type="evidence" value="ECO:0007669"/>
    <property type="project" value="TreeGrafter"/>
</dbReference>
<accession>A0A330L996</accession>
<evidence type="ECO:0000313" key="2">
    <source>
        <dbReference type="EMBL" id="SPP66289.1"/>
    </source>
</evidence>
<feature type="domain" description="NADPH-dependent FMN reductase-like" evidence="1">
    <location>
        <begin position="9"/>
        <end position="143"/>
    </location>
</feature>
<protein>
    <submittedName>
        <fullName evidence="2">NADPH-dependent FMN reductase</fullName>
    </submittedName>
</protein>
<dbReference type="Proteomes" id="UP000248168">
    <property type="component" value="Unassembled WGS sequence"/>
</dbReference>
<dbReference type="Gene3D" id="3.40.50.360">
    <property type="match status" value="1"/>
</dbReference>
<dbReference type="PANTHER" id="PTHR30543:SF21">
    <property type="entry name" value="NAD(P)H-DEPENDENT FMN REDUCTASE LOT6"/>
    <property type="match status" value="1"/>
</dbReference>
<keyword evidence="3" id="KW-1185">Reference proteome</keyword>
<organism evidence="2 3">
    <name type="scientific">Nitrospira lenta</name>
    <dbReference type="NCBI Taxonomy" id="1436998"/>
    <lineage>
        <taxon>Bacteria</taxon>
        <taxon>Pseudomonadati</taxon>
        <taxon>Nitrospirota</taxon>
        <taxon>Nitrospiria</taxon>
        <taxon>Nitrospirales</taxon>
        <taxon>Nitrospiraceae</taxon>
        <taxon>Nitrospira</taxon>
    </lineage>
</organism>
<dbReference type="InterPro" id="IPR029039">
    <property type="entry name" value="Flavoprotein-like_sf"/>
</dbReference>